<dbReference type="InterPro" id="IPR018484">
    <property type="entry name" value="FGGY_N"/>
</dbReference>
<evidence type="ECO:0000256" key="1">
    <source>
        <dbReference type="ARBA" id="ARBA00009156"/>
    </source>
</evidence>
<evidence type="ECO:0000259" key="4">
    <source>
        <dbReference type="Pfam" id="PF00370"/>
    </source>
</evidence>
<dbReference type="InterPro" id="IPR050406">
    <property type="entry name" value="FGGY_Carb_Kinase"/>
</dbReference>
<dbReference type="SUPFAM" id="SSF53067">
    <property type="entry name" value="Actin-like ATPase domain"/>
    <property type="match status" value="2"/>
</dbReference>
<gene>
    <name evidence="5" type="ORF">A33Q_3256</name>
</gene>
<keyword evidence="3" id="KW-0418">Kinase</keyword>
<dbReference type="InterPro" id="IPR043129">
    <property type="entry name" value="ATPase_NBD"/>
</dbReference>
<evidence type="ECO:0000256" key="2">
    <source>
        <dbReference type="ARBA" id="ARBA00022679"/>
    </source>
</evidence>
<dbReference type="PANTHER" id="PTHR43095">
    <property type="entry name" value="SUGAR KINASE"/>
    <property type="match status" value="1"/>
</dbReference>
<dbReference type="AlphaFoldDB" id="S2DTB9"/>
<dbReference type="STRING" id="1189612.A33Q_3256"/>
<evidence type="ECO:0000313" key="6">
    <source>
        <dbReference type="Proteomes" id="UP000006073"/>
    </source>
</evidence>
<dbReference type="OrthoDB" id="9805576at2"/>
<dbReference type="EMBL" id="ALWO02000038">
    <property type="protein sequence ID" value="EOZ95336.1"/>
    <property type="molecule type" value="Genomic_DNA"/>
</dbReference>
<reference evidence="5 6" key="1">
    <citation type="journal article" date="2013" name="Genome Announc.">
        <title>Draft Genome Sequence of Indibacter alkaliphilus Strain LW1T, Isolated from Lonar Lake, a Haloalkaline Lake in the Buldana District of Maharashtra, India.</title>
        <authorList>
            <person name="Singh A."/>
            <person name="Kumar Jangir P."/>
            <person name="Sharma R."/>
            <person name="Singh A."/>
            <person name="Kumar Pinnaka A."/>
            <person name="Shivaji S."/>
        </authorList>
    </citation>
    <scope>NUCLEOTIDE SEQUENCE [LARGE SCALE GENOMIC DNA]</scope>
    <source>
        <strain evidence="6">CCUG 57479 / KCTC 22604 / LW1</strain>
    </source>
</reference>
<feature type="domain" description="Carbohydrate kinase FGGY N-terminal" evidence="4">
    <location>
        <begin position="6"/>
        <end position="247"/>
    </location>
</feature>
<dbReference type="Pfam" id="PF00370">
    <property type="entry name" value="FGGY_N"/>
    <property type="match status" value="1"/>
</dbReference>
<sequence length="490" mass="54928">MAKKPVYLIIDVGTGNVRVAITETDGHILSLSRQNMDYNRDYDFSNALFFDPQVILNKIFLAVKEVLLHVNSDEFELQAITVSSQREGIVLLDMDGIAFVGYPNHDHRGRAWEQSIGNKDRIYKLTGRNPTSLFSVFKLIGTKKKQPNVFQKIHKALSISDWVQYELSGKMGYEHSQASETLLYDVAKMSWSKELEKIFEIPLEFMPDLHSSGDILGVVKPEIAKNLMISPEVVIIVGGSDTQLAIMSTKPAIKDIIIVSGTTTPCVKLVSEYLLDKSQRTWTGRHTVGKQFVLETNAGVTGLNIQKLKALLYPSEGYEQIERELPNIDSNETLASLGSTISGKSPLNLGGFFFDVPIGNNLGRAEIFDAALWDIACSIYENYCILNELEPDNMDYVWGCGGGFQSPRLINYLSGLLKKEIRIRKGFNQASVSGATVVCNETLGFDSKVPDFYTIKFDGNSEVINRRYTQWKSLRKALHNFETEINSSYE</sequence>
<evidence type="ECO:0000256" key="3">
    <source>
        <dbReference type="ARBA" id="ARBA00022777"/>
    </source>
</evidence>
<accession>S2DTB9</accession>
<dbReference type="InterPro" id="IPR000577">
    <property type="entry name" value="Carb_kinase_FGGY"/>
</dbReference>
<dbReference type="PIRSF" id="PIRSF000538">
    <property type="entry name" value="GlpK"/>
    <property type="match status" value="1"/>
</dbReference>
<evidence type="ECO:0000313" key="5">
    <source>
        <dbReference type="EMBL" id="EOZ95336.1"/>
    </source>
</evidence>
<dbReference type="PANTHER" id="PTHR43095:SF2">
    <property type="entry name" value="GLUCONOKINASE"/>
    <property type="match status" value="1"/>
</dbReference>
<name>S2DTB9_INDAL</name>
<dbReference type="GO" id="GO:0005975">
    <property type="term" value="P:carbohydrate metabolic process"/>
    <property type="evidence" value="ECO:0007669"/>
    <property type="project" value="InterPro"/>
</dbReference>
<keyword evidence="2" id="KW-0808">Transferase</keyword>
<keyword evidence="6" id="KW-1185">Reference proteome</keyword>
<comment type="caution">
    <text evidence="5">The sequence shown here is derived from an EMBL/GenBank/DDBJ whole genome shotgun (WGS) entry which is preliminary data.</text>
</comment>
<organism evidence="5 6">
    <name type="scientific">Indibacter alkaliphilus (strain CCUG 57479 / KCTC 22604 / LW1)</name>
    <dbReference type="NCBI Taxonomy" id="1189612"/>
    <lineage>
        <taxon>Bacteria</taxon>
        <taxon>Pseudomonadati</taxon>
        <taxon>Bacteroidota</taxon>
        <taxon>Cytophagia</taxon>
        <taxon>Cytophagales</taxon>
        <taxon>Cyclobacteriaceae</taxon>
    </lineage>
</organism>
<dbReference type="GO" id="GO:0016301">
    <property type="term" value="F:kinase activity"/>
    <property type="evidence" value="ECO:0007669"/>
    <property type="project" value="UniProtKB-KW"/>
</dbReference>
<comment type="similarity">
    <text evidence="1">Belongs to the FGGY kinase family.</text>
</comment>
<dbReference type="eggNOG" id="COG1070">
    <property type="taxonomic scope" value="Bacteria"/>
</dbReference>
<dbReference type="Proteomes" id="UP000006073">
    <property type="component" value="Unassembled WGS sequence"/>
</dbReference>
<proteinExistence type="inferred from homology"/>
<dbReference type="RefSeq" id="WP_009035315.1">
    <property type="nucleotide sequence ID" value="NZ_ALWO02000038.1"/>
</dbReference>
<protein>
    <submittedName>
        <fullName evidence="5">YoaC</fullName>
    </submittedName>
</protein>
<dbReference type="Gene3D" id="3.30.420.40">
    <property type="match status" value="2"/>
</dbReference>